<dbReference type="InterPro" id="IPR040256">
    <property type="entry name" value="At4g02000-like"/>
</dbReference>
<evidence type="ECO:0000256" key="1">
    <source>
        <dbReference type="SAM" id="Phobius"/>
    </source>
</evidence>
<evidence type="ECO:0008006" key="6">
    <source>
        <dbReference type="Google" id="ProtNLM"/>
    </source>
</evidence>
<keyword evidence="5" id="KW-1185">Reference proteome</keyword>
<gene>
    <name evidence="4" type="ORF">Golob_024102</name>
</gene>
<dbReference type="Proteomes" id="UP000593572">
    <property type="component" value="Unassembled WGS sequence"/>
</dbReference>
<keyword evidence="1" id="KW-1133">Transmembrane helix</keyword>
<evidence type="ECO:0000313" key="4">
    <source>
        <dbReference type="EMBL" id="MBA0575724.1"/>
    </source>
</evidence>
<reference evidence="4 5" key="1">
    <citation type="journal article" date="2019" name="Genome Biol. Evol.">
        <title>Insights into the evolution of the New World diploid cottons (Gossypium, subgenus Houzingenia) based on genome sequencing.</title>
        <authorList>
            <person name="Grover C.E."/>
            <person name="Arick M.A. 2nd"/>
            <person name="Thrash A."/>
            <person name="Conover J.L."/>
            <person name="Sanders W.S."/>
            <person name="Peterson D.G."/>
            <person name="Frelichowski J.E."/>
            <person name="Scheffler J.A."/>
            <person name="Scheffler B.E."/>
            <person name="Wendel J.F."/>
        </authorList>
    </citation>
    <scope>NUCLEOTIDE SEQUENCE [LARGE SCALE GENOMIC DNA]</scope>
    <source>
        <strain evidence="4">157</strain>
        <tissue evidence="4">Leaf</tissue>
    </source>
</reference>
<keyword evidence="1" id="KW-0472">Membrane</keyword>
<dbReference type="PANTHER" id="PTHR31286">
    <property type="entry name" value="GLYCINE-RICH CELL WALL STRUCTURAL PROTEIN 1.8-LIKE"/>
    <property type="match status" value="1"/>
</dbReference>
<feature type="transmembrane region" description="Helical" evidence="1">
    <location>
        <begin position="12"/>
        <end position="29"/>
    </location>
</feature>
<feature type="non-terminal residue" evidence="4">
    <location>
        <position position="1"/>
    </location>
</feature>
<name>A0A7J8NFV1_9ROSI</name>
<dbReference type="EMBL" id="JABEZX010258616">
    <property type="protein sequence ID" value="MBA0575724.1"/>
    <property type="molecule type" value="Genomic_DNA"/>
</dbReference>
<dbReference type="Pfam" id="PF14392">
    <property type="entry name" value="zf-CCHC_4"/>
    <property type="match status" value="1"/>
</dbReference>
<comment type="caution">
    <text evidence="4">The sequence shown here is derived from an EMBL/GenBank/DDBJ whole genome shotgun (WGS) entry which is preliminary data.</text>
</comment>
<dbReference type="InterPro" id="IPR025836">
    <property type="entry name" value="Zn_knuckle_CX2CX4HX4C"/>
</dbReference>
<dbReference type="InterPro" id="IPR025558">
    <property type="entry name" value="DUF4283"/>
</dbReference>
<dbReference type="PANTHER" id="PTHR31286:SF178">
    <property type="entry name" value="DUF4283 DOMAIN-CONTAINING PROTEIN"/>
    <property type="match status" value="1"/>
</dbReference>
<accession>A0A7J8NFV1</accession>
<feature type="domain" description="DUF4283" evidence="2">
    <location>
        <begin position="101"/>
        <end position="172"/>
    </location>
</feature>
<evidence type="ECO:0000259" key="3">
    <source>
        <dbReference type="Pfam" id="PF14392"/>
    </source>
</evidence>
<feature type="domain" description="Zinc knuckle CX2CX4HX4C" evidence="3">
    <location>
        <begin position="236"/>
        <end position="283"/>
    </location>
</feature>
<evidence type="ECO:0000313" key="5">
    <source>
        <dbReference type="Proteomes" id="UP000593572"/>
    </source>
</evidence>
<dbReference type="Pfam" id="PF14111">
    <property type="entry name" value="DUF4283"/>
    <property type="match status" value="1"/>
</dbReference>
<keyword evidence="1" id="KW-0812">Transmembrane</keyword>
<dbReference type="AlphaFoldDB" id="A0A7J8NFV1"/>
<protein>
    <recommendedName>
        <fullName evidence="6">DUF4283 domain-containing protein</fullName>
    </recommendedName>
</protein>
<proteinExistence type="predicted"/>
<sequence length="314" mass="36310">VGRVNWGIRRSFGYVSTHLDFLAAILWGLRFSVFRSLLVTLELLDQIVIHHPFLGAILGPRTTEDINKLLEKLKFSEEEATKVVSTKLGSINSQGFEAWAIGKIMFVEKVNREAMYRVFKSLWFTKEEVNFVALKEGAILVKFGNVEDRKRILNLSPWLFDQCLFAMLPYVKRTRSGVLRFQLNSIWVRIFSIPLEYMDTQVAMDVGSAIGEVIATGWHDREGRWTEYIRLRVILDIFKPLRRVVQFVNSKSAVYVCAIKYERLPIFCYSCGLISYSTQKCDKKVDLSKSNNTSFQYGNWVRAHIGMPNHNRGY</sequence>
<evidence type="ECO:0000259" key="2">
    <source>
        <dbReference type="Pfam" id="PF14111"/>
    </source>
</evidence>
<organism evidence="4 5">
    <name type="scientific">Gossypium lobatum</name>
    <dbReference type="NCBI Taxonomy" id="34289"/>
    <lineage>
        <taxon>Eukaryota</taxon>
        <taxon>Viridiplantae</taxon>
        <taxon>Streptophyta</taxon>
        <taxon>Embryophyta</taxon>
        <taxon>Tracheophyta</taxon>
        <taxon>Spermatophyta</taxon>
        <taxon>Magnoliopsida</taxon>
        <taxon>eudicotyledons</taxon>
        <taxon>Gunneridae</taxon>
        <taxon>Pentapetalae</taxon>
        <taxon>rosids</taxon>
        <taxon>malvids</taxon>
        <taxon>Malvales</taxon>
        <taxon>Malvaceae</taxon>
        <taxon>Malvoideae</taxon>
        <taxon>Gossypium</taxon>
    </lineage>
</organism>